<gene>
    <name evidence="1" type="ORF">rCG_55381</name>
</gene>
<protein>
    <submittedName>
        <fullName evidence="1">RCG55381</fullName>
    </submittedName>
</protein>
<dbReference type="EMBL" id="CH473997">
    <property type="protein sequence ID" value="EDL91888.1"/>
    <property type="molecule type" value="Genomic_DNA"/>
</dbReference>
<name>A6JR49_RAT</name>
<reference evidence="1 2" key="1">
    <citation type="submission" date="2005-09" db="EMBL/GenBank/DDBJ databases">
        <authorList>
            <person name="Mural R.J."/>
            <person name="Li P.W."/>
            <person name="Adams M.D."/>
            <person name="Amanatides P.G."/>
            <person name="Baden-Tillson H."/>
            <person name="Barnstead M."/>
            <person name="Chin S.H."/>
            <person name="Dew I."/>
            <person name="Evans C.A."/>
            <person name="Ferriera S."/>
            <person name="Flanigan M."/>
            <person name="Fosler C."/>
            <person name="Glodek A."/>
            <person name="Gu Z."/>
            <person name="Holt R.A."/>
            <person name="Jennings D."/>
            <person name="Kraft C.L."/>
            <person name="Lu F."/>
            <person name="Nguyen T."/>
            <person name="Nusskern D.R."/>
            <person name="Pfannkoch C.M."/>
            <person name="Sitter C."/>
            <person name="Sutton G.G."/>
            <person name="Venter J.C."/>
            <person name="Wang Z."/>
            <person name="Woodage T."/>
            <person name="Zheng X.H."/>
            <person name="Zhong F."/>
        </authorList>
    </citation>
    <scope>NUCLEOTIDE SEQUENCE [LARGE SCALE GENOMIC DNA]</scope>
    <source>
        <strain>BN</strain>
        <strain evidence="2">Sprague-Dawley</strain>
    </source>
</reference>
<accession>A6JR49</accession>
<organism evidence="1 2">
    <name type="scientific">Rattus norvegicus</name>
    <name type="common">Rat</name>
    <dbReference type="NCBI Taxonomy" id="10116"/>
    <lineage>
        <taxon>Eukaryota</taxon>
        <taxon>Metazoa</taxon>
        <taxon>Chordata</taxon>
        <taxon>Craniata</taxon>
        <taxon>Vertebrata</taxon>
        <taxon>Euteleostomi</taxon>
        <taxon>Mammalia</taxon>
        <taxon>Eutheria</taxon>
        <taxon>Euarchontoglires</taxon>
        <taxon>Glires</taxon>
        <taxon>Rodentia</taxon>
        <taxon>Myomorpha</taxon>
        <taxon>Muroidea</taxon>
        <taxon>Muridae</taxon>
        <taxon>Murinae</taxon>
        <taxon>Rattus</taxon>
    </lineage>
</organism>
<dbReference type="Proteomes" id="UP000234681">
    <property type="component" value="Chromosome 9"/>
</dbReference>
<sequence>MNPQQTRDKSPLQDGRRFIPGIEQLDPTRLTSAPTLLTGNRPAFLNTEPGCCKYSHDHNRRCP</sequence>
<evidence type="ECO:0000313" key="1">
    <source>
        <dbReference type="EMBL" id="EDL91888.1"/>
    </source>
</evidence>
<dbReference type="AlphaFoldDB" id="A6JR49"/>
<evidence type="ECO:0000313" key="2">
    <source>
        <dbReference type="Proteomes" id="UP000234681"/>
    </source>
</evidence>
<proteinExistence type="predicted"/>